<dbReference type="Pfam" id="PF08522">
    <property type="entry name" value="BT_3987-like_N"/>
    <property type="match status" value="1"/>
</dbReference>
<keyword evidence="3" id="KW-1185">Reference proteome</keyword>
<sequence length="325" mass="35201">MKAYKLNLLAICTIAILLTACKKNDSVRETIADGRISFNVPASTDVVVVSTAYDIKTTRLVTLEMKASLQGNVSSDAHYVTFAPDTTKITDYKTKYGSAAVLLPTSSYLFYKPTVTIAAGSSLSDAAVLNLSFQKTLKKFTTYVLPLAITTVDGVTQDPRSRKVVYYVLTTGDGLYLDNSAYTITATASSVNSTLVANNAVDANLLGTYWLSNITQALPQWLNIDLKRDVTFSGLEYYFPTAVNYTTLGAYPTSAKIETSSDNITWVDKGTYAVDIRNADRMSVITLASPATARYVRINVLAAAPYVSGANSYSVAFISGILFRN</sequence>
<proteinExistence type="predicted"/>
<dbReference type="OrthoDB" id="622724at2"/>
<dbReference type="EMBL" id="QGNY01000007">
    <property type="protein sequence ID" value="PWS30370.1"/>
    <property type="molecule type" value="Genomic_DNA"/>
</dbReference>
<evidence type="ECO:0000313" key="3">
    <source>
        <dbReference type="Proteomes" id="UP000245391"/>
    </source>
</evidence>
<dbReference type="PROSITE" id="PS50022">
    <property type="entry name" value="FA58C_3"/>
    <property type="match status" value="1"/>
</dbReference>
<comment type="caution">
    <text evidence="2">The sequence shown here is derived from an EMBL/GenBank/DDBJ whole genome shotgun (WGS) entry which is preliminary data.</text>
</comment>
<dbReference type="Proteomes" id="UP000245391">
    <property type="component" value="Unassembled WGS sequence"/>
</dbReference>
<dbReference type="InterPro" id="IPR008979">
    <property type="entry name" value="Galactose-bd-like_sf"/>
</dbReference>
<dbReference type="AlphaFoldDB" id="A0A317ETV1"/>
<feature type="domain" description="F5/8 type C" evidence="1">
    <location>
        <begin position="170"/>
        <end position="320"/>
    </location>
</feature>
<dbReference type="Pfam" id="PF00754">
    <property type="entry name" value="F5_F8_type_C"/>
    <property type="match status" value="1"/>
</dbReference>
<name>A0A317ETV1_9SPHI</name>
<dbReference type="InterPro" id="IPR000421">
    <property type="entry name" value="FA58C"/>
</dbReference>
<dbReference type="Gene3D" id="2.60.120.260">
    <property type="entry name" value="Galactose-binding domain-like"/>
    <property type="match status" value="1"/>
</dbReference>
<accession>A0A317ETV1</accession>
<evidence type="ECO:0000259" key="1">
    <source>
        <dbReference type="PROSITE" id="PS50022"/>
    </source>
</evidence>
<gene>
    <name evidence="2" type="ORF">DF947_18265</name>
</gene>
<organism evidence="2 3">
    <name type="scientific">Pedobacter paludis</name>
    <dbReference type="NCBI Taxonomy" id="2203212"/>
    <lineage>
        <taxon>Bacteria</taxon>
        <taxon>Pseudomonadati</taxon>
        <taxon>Bacteroidota</taxon>
        <taxon>Sphingobacteriia</taxon>
        <taxon>Sphingobacteriales</taxon>
        <taxon>Sphingobacteriaceae</taxon>
        <taxon>Pedobacter</taxon>
    </lineage>
</organism>
<dbReference type="Gene3D" id="2.60.40.1740">
    <property type="entry name" value="hypothetical protein (bacova_03559)"/>
    <property type="match status" value="1"/>
</dbReference>
<evidence type="ECO:0000313" key="2">
    <source>
        <dbReference type="EMBL" id="PWS30370.1"/>
    </source>
</evidence>
<protein>
    <submittedName>
        <fullName evidence="2">Sialidase</fullName>
    </submittedName>
</protein>
<dbReference type="PROSITE" id="PS51257">
    <property type="entry name" value="PROKAR_LIPOPROTEIN"/>
    <property type="match status" value="1"/>
</dbReference>
<dbReference type="SUPFAM" id="SSF49785">
    <property type="entry name" value="Galactose-binding domain-like"/>
    <property type="match status" value="1"/>
</dbReference>
<reference evidence="3" key="1">
    <citation type="submission" date="2018-05" db="EMBL/GenBank/DDBJ databases">
        <title>Pedobacter paludis sp. nov., isolated from wetland soil.</title>
        <authorList>
            <person name="Zhang Y."/>
        </authorList>
    </citation>
    <scope>NUCLEOTIDE SEQUENCE [LARGE SCALE GENOMIC DNA]</scope>
    <source>
        <strain evidence="3">R-8</strain>
    </source>
</reference>
<dbReference type="RefSeq" id="WP_109931599.1">
    <property type="nucleotide sequence ID" value="NZ_QGNY01000007.1"/>
</dbReference>
<dbReference type="InterPro" id="IPR013728">
    <property type="entry name" value="BT_3987-like_N"/>
</dbReference>